<dbReference type="AlphaFoldDB" id="A0A415H867"/>
<protein>
    <submittedName>
        <fullName evidence="2">Uncharacterized protein</fullName>
    </submittedName>
</protein>
<comment type="caution">
    <text evidence="2">The sequence shown here is derived from an EMBL/GenBank/DDBJ whole genome shotgun (WGS) entry which is preliminary data.</text>
</comment>
<accession>A0A415H867</accession>
<dbReference type="EMBL" id="QRNS01000007">
    <property type="protein sequence ID" value="RHK64397.1"/>
    <property type="molecule type" value="Genomic_DNA"/>
</dbReference>
<sequence length="79" mass="9308">MECEIGSKVFIIESNRIIREVTIVRKNSDFYVVRFDSNGCIQLRKSRVFSSEEAAKEHLSKNNHISQTSGRRSPYQYWH</sequence>
<dbReference type="Proteomes" id="UP000284152">
    <property type="component" value="Unassembled WGS sequence"/>
</dbReference>
<gene>
    <name evidence="2" type="ORF">DW054_06320</name>
</gene>
<reference evidence="2 3" key="1">
    <citation type="submission" date="2018-08" db="EMBL/GenBank/DDBJ databases">
        <title>A genome reference for cultivated species of the human gut microbiota.</title>
        <authorList>
            <person name="Zou Y."/>
            <person name="Xue W."/>
            <person name="Luo G."/>
        </authorList>
    </citation>
    <scope>NUCLEOTIDE SEQUENCE [LARGE SCALE GENOMIC DNA]</scope>
    <source>
        <strain evidence="2 3">AF42-21</strain>
    </source>
</reference>
<name>A0A415H867_9FIRM</name>
<evidence type="ECO:0000313" key="2">
    <source>
        <dbReference type="EMBL" id="RHK64397.1"/>
    </source>
</evidence>
<feature type="region of interest" description="Disordered" evidence="1">
    <location>
        <begin position="56"/>
        <end position="79"/>
    </location>
</feature>
<organism evidence="2 3">
    <name type="scientific">Dorea formicigenerans</name>
    <dbReference type="NCBI Taxonomy" id="39486"/>
    <lineage>
        <taxon>Bacteria</taxon>
        <taxon>Bacillati</taxon>
        <taxon>Bacillota</taxon>
        <taxon>Clostridia</taxon>
        <taxon>Lachnospirales</taxon>
        <taxon>Lachnospiraceae</taxon>
        <taxon>Dorea</taxon>
    </lineage>
</organism>
<proteinExistence type="predicted"/>
<evidence type="ECO:0000256" key="1">
    <source>
        <dbReference type="SAM" id="MobiDB-lite"/>
    </source>
</evidence>
<evidence type="ECO:0000313" key="3">
    <source>
        <dbReference type="Proteomes" id="UP000284152"/>
    </source>
</evidence>
<feature type="compositionally biased region" description="Polar residues" evidence="1">
    <location>
        <begin position="62"/>
        <end position="71"/>
    </location>
</feature>